<dbReference type="EMBL" id="JAMXWF010000098">
    <property type="protein sequence ID" value="MDQ6414174.1"/>
    <property type="molecule type" value="Genomic_DNA"/>
</dbReference>
<protein>
    <submittedName>
        <fullName evidence="2">Uncharacterized protein</fullName>
    </submittedName>
</protein>
<accession>A0AAP5EUE5</accession>
<dbReference type="Proteomes" id="UP001209412">
    <property type="component" value="Unassembled WGS sequence"/>
</dbReference>
<proteinExistence type="predicted"/>
<evidence type="ECO:0000313" key="3">
    <source>
        <dbReference type="Proteomes" id="UP001209412"/>
    </source>
</evidence>
<dbReference type="Proteomes" id="UP001242288">
    <property type="component" value="Unassembled WGS sequence"/>
</dbReference>
<comment type="caution">
    <text evidence="2">The sequence shown here is derived from an EMBL/GenBank/DDBJ whole genome shotgun (WGS) entry which is preliminary data.</text>
</comment>
<reference evidence="2" key="1">
    <citation type="submission" date="2022-06" db="EMBL/GenBank/DDBJ databases">
        <title>PHB producers.</title>
        <authorList>
            <person name="Besaury L."/>
        </authorList>
    </citation>
    <scope>NUCLEOTIDE SEQUENCE</scope>
    <source>
        <strain evidence="2 3">SEWS6</strain>
    </source>
</reference>
<dbReference type="AlphaFoldDB" id="A0AAP5EUE5"/>
<dbReference type="RefSeq" id="WP_266262283.1">
    <property type="nucleotide sequence ID" value="NZ_JAMXWF010000098.1"/>
</dbReference>
<organism evidence="2 4">
    <name type="scientific">Paraburkholderia madseniana</name>
    <dbReference type="NCBI Taxonomy" id="2599607"/>
    <lineage>
        <taxon>Bacteria</taxon>
        <taxon>Pseudomonadati</taxon>
        <taxon>Pseudomonadota</taxon>
        <taxon>Betaproteobacteria</taxon>
        <taxon>Burkholderiales</taxon>
        <taxon>Burkholderiaceae</taxon>
        <taxon>Paraburkholderia</taxon>
    </lineage>
</organism>
<keyword evidence="3" id="KW-1185">Reference proteome</keyword>
<dbReference type="EMBL" id="JAPKHW010000098">
    <property type="protein sequence ID" value="MCX4152363.1"/>
    <property type="molecule type" value="Genomic_DNA"/>
</dbReference>
<evidence type="ECO:0000313" key="2">
    <source>
        <dbReference type="EMBL" id="MDQ6414174.1"/>
    </source>
</evidence>
<gene>
    <name evidence="2" type="ORF">NIE36_44490</name>
    <name evidence="1" type="ORF">OSB80_44605</name>
</gene>
<evidence type="ECO:0000313" key="4">
    <source>
        <dbReference type="Proteomes" id="UP001242288"/>
    </source>
</evidence>
<sequence length="192" mass="21644">MKHSDAPWGALKRATDQVQALKAQTDPQKQAESWQDLLIQLERVWNKSEAHFSKSPKWTGWKSNYERLRKVDPLLSYLRHARNADEHTAEEITERKPGSWTLNPAIGKSLHIKHMNINKGQIERLETDVPVKFTVIDGAAAPIDVTDRGVAYAVPTEHLGKSIPSPNFVAMAELAVDFYTGTLKAAEEFFVD</sequence>
<name>A0AAP5EUE5_9BURK</name>
<evidence type="ECO:0000313" key="1">
    <source>
        <dbReference type="EMBL" id="MCX4152363.1"/>
    </source>
</evidence>